<dbReference type="GO" id="GO:0005886">
    <property type="term" value="C:plasma membrane"/>
    <property type="evidence" value="ECO:0007669"/>
    <property type="project" value="InterPro"/>
</dbReference>
<organism evidence="4 5">
    <name type="scientific">Ornithinimicrobium cerasi</name>
    <dbReference type="NCBI Taxonomy" id="2248773"/>
    <lineage>
        <taxon>Bacteria</taxon>
        <taxon>Bacillati</taxon>
        <taxon>Actinomycetota</taxon>
        <taxon>Actinomycetes</taxon>
        <taxon>Micrococcales</taxon>
        <taxon>Ornithinimicrobiaceae</taxon>
        <taxon>Ornithinimicrobium</taxon>
    </lineage>
</organism>
<gene>
    <name evidence="4" type="ORF">SAMN05421879_1349</name>
</gene>
<feature type="transmembrane region" description="Helical" evidence="2">
    <location>
        <begin position="81"/>
        <end position="101"/>
    </location>
</feature>
<dbReference type="RefSeq" id="WP_097189452.1">
    <property type="nucleotide sequence ID" value="NZ_OBQK01000034.1"/>
</dbReference>
<proteinExistence type="predicted"/>
<dbReference type="AlphaFoldDB" id="A0A285VWG8"/>
<evidence type="ECO:0000313" key="4">
    <source>
        <dbReference type="EMBL" id="SOC58399.1"/>
    </source>
</evidence>
<feature type="domain" description="Anti-sigma K factor RskA C-terminal" evidence="3">
    <location>
        <begin position="88"/>
        <end position="210"/>
    </location>
</feature>
<feature type="region of interest" description="Disordered" evidence="1">
    <location>
        <begin position="203"/>
        <end position="222"/>
    </location>
</feature>
<evidence type="ECO:0000313" key="5">
    <source>
        <dbReference type="Proteomes" id="UP000219688"/>
    </source>
</evidence>
<feature type="region of interest" description="Disordered" evidence="1">
    <location>
        <begin position="50"/>
        <end position="75"/>
    </location>
</feature>
<dbReference type="Pfam" id="PF10099">
    <property type="entry name" value="RskA_C"/>
    <property type="match status" value="1"/>
</dbReference>
<keyword evidence="5" id="KW-1185">Reference proteome</keyword>
<evidence type="ECO:0000259" key="3">
    <source>
        <dbReference type="Pfam" id="PF10099"/>
    </source>
</evidence>
<feature type="compositionally biased region" description="Low complexity" evidence="1">
    <location>
        <begin position="50"/>
        <end position="59"/>
    </location>
</feature>
<protein>
    <submittedName>
        <fullName evidence="4">Anti-sigma-K factor rskA</fullName>
    </submittedName>
</protein>
<dbReference type="Proteomes" id="UP000219688">
    <property type="component" value="Unassembled WGS sequence"/>
</dbReference>
<accession>A0A285VWG8</accession>
<evidence type="ECO:0000256" key="2">
    <source>
        <dbReference type="SAM" id="Phobius"/>
    </source>
</evidence>
<dbReference type="InterPro" id="IPR018764">
    <property type="entry name" value="RskA_C"/>
</dbReference>
<evidence type="ECO:0000256" key="1">
    <source>
        <dbReference type="SAM" id="MobiDB-lite"/>
    </source>
</evidence>
<name>A0A285VWG8_9MICO</name>
<keyword evidence="2" id="KW-0812">Transmembrane</keyword>
<keyword evidence="2" id="KW-0472">Membrane</keyword>
<keyword evidence="2" id="KW-1133">Transmembrane helix</keyword>
<sequence length="222" mass="23228">MNDQLRTTVRPDDPEDDSRATTLLRRAGVVEQAPPPHVWAAIVAGLRGTGADAGTDPAGMQQPPDDLARHRRRRAGRTGRGLALPILAAAAVGALVTWTGFELLGGPDDGRAGQVLASGQLAPLLEEQPAGSAQVVQVDGHQRLRVELDAAPQPGEGYLEVWLLKPDASGMITLGVLDGDTGEYLLPAGLELAEFPVVDISREHMDGDPAHGGDSLVRGEVG</sequence>
<reference evidence="5" key="1">
    <citation type="submission" date="2017-08" db="EMBL/GenBank/DDBJ databases">
        <authorList>
            <person name="Varghese N."/>
            <person name="Submissions S."/>
        </authorList>
    </citation>
    <scope>NUCLEOTIDE SEQUENCE [LARGE SCALE GENOMIC DNA]</scope>
    <source>
        <strain evidence="5">USBA17B2</strain>
    </source>
</reference>
<dbReference type="EMBL" id="OBQK01000034">
    <property type="protein sequence ID" value="SOC58399.1"/>
    <property type="molecule type" value="Genomic_DNA"/>
</dbReference>